<evidence type="ECO:0000256" key="4">
    <source>
        <dbReference type="ARBA" id="ARBA00023033"/>
    </source>
</evidence>
<keyword evidence="8" id="KW-1185">Reference proteome</keyword>
<dbReference type="Gene3D" id="3.50.50.60">
    <property type="entry name" value="FAD/NAD(P)-binding domain"/>
    <property type="match status" value="1"/>
</dbReference>
<protein>
    <recommendedName>
        <fullName evidence="6">FAD-binding domain-containing protein</fullName>
    </recommendedName>
</protein>
<feature type="domain" description="FAD-binding" evidence="6">
    <location>
        <begin position="255"/>
        <end position="319"/>
    </location>
</feature>
<dbReference type="SUPFAM" id="SSF51905">
    <property type="entry name" value="FAD/NAD(P)-binding domain"/>
    <property type="match status" value="1"/>
</dbReference>
<keyword evidence="3" id="KW-0560">Oxidoreductase</keyword>
<dbReference type="PANTHER" id="PTHR46972:SF1">
    <property type="entry name" value="FAD DEPENDENT OXIDOREDUCTASE DOMAIN-CONTAINING PROTEIN"/>
    <property type="match status" value="1"/>
</dbReference>
<accession>A0A9W9IYU0</accession>
<dbReference type="Proteomes" id="UP001150942">
    <property type="component" value="Unassembled WGS sequence"/>
</dbReference>
<evidence type="ECO:0000256" key="2">
    <source>
        <dbReference type="ARBA" id="ARBA00022827"/>
    </source>
</evidence>
<name>A0A9W9IYU0_9EURO</name>
<comment type="caution">
    <text evidence="7">The sequence shown here is derived from an EMBL/GenBank/DDBJ whole genome shotgun (WGS) entry which is preliminary data.</text>
</comment>
<reference evidence="7" key="2">
    <citation type="journal article" date="2023" name="IMA Fungus">
        <title>Comparative genomic study of the Penicillium genus elucidates a diverse pangenome and 15 lateral gene transfer events.</title>
        <authorList>
            <person name="Petersen C."/>
            <person name="Sorensen T."/>
            <person name="Nielsen M.R."/>
            <person name="Sondergaard T.E."/>
            <person name="Sorensen J.L."/>
            <person name="Fitzpatrick D.A."/>
            <person name="Frisvad J.C."/>
            <person name="Nielsen K.L."/>
        </authorList>
    </citation>
    <scope>NUCLEOTIDE SEQUENCE</scope>
    <source>
        <strain evidence="7">IBT 20477</strain>
    </source>
</reference>
<proteinExistence type="predicted"/>
<feature type="region of interest" description="Disordered" evidence="5">
    <location>
        <begin position="1"/>
        <end position="30"/>
    </location>
</feature>
<evidence type="ECO:0000256" key="3">
    <source>
        <dbReference type="ARBA" id="ARBA00023002"/>
    </source>
</evidence>
<organism evidence="7 8">
    <name type="scientific">Penicillium cf. viridicatum</name>
    <dbReference type="NCBI Taxonomy" id="2972119"/>
    <lineage>
        <taxon>Eukaryota</taxon>
        <taxon>Fungi</taxon>
        <taxon>Dikarya</taxon>
        <taxon>Ascomycota</taxon>
        <taxon>Pezizomycotina</taxon>
        <taxon>Eurotiomycetes</taxon>
        <taxon>Eurotiomycetidae</taxon>
        <taxon>Eurotiales</taxon>
        <taxon>Aspergillaceae</taxon>
        <taxon>Penicillium</taxon>
    </lineage>
</organism>
<evidence type="ECO:0000313" key="8">
    <source>
        <dbReference type="Proteomes" id="UP001150942"/>
    </source>
</evidence>
<evidence type="ECO:0000313" key="7">
    <source>
        <dbReference type="EMBL" id="KAJ5186447.1"/>
    </source>
</evidence>
<evidence type="ECO:0000256" key="1">
    <source>
        <dbReference type="ARBA" id="ARBA00022630"/>
    </source>
</evidence>
<dbReference type="AlphaFoldDB" id="A0A9W9IYU0"/>
<dbReference type="InterPro" id="IPR036188">
    <property type="entry name" value="FAD/NAD-bd_sf"/>
</dbReference>
<keyword evidence="4" id="KW-0503">Monooxygenase</keyword>
<dbReference type="PANTHER" id="PTHR46972">
    <property type="entry name" value="MONOOXYGENASE ASQM-RELATED"/>
    <property type="match status" value="1"/>
</dbReference>
<dbReference type="InterPro" id="IPR002938">
    <property type="entry name" value="FAD-bd"/>
</dbReference>
<dbReference type="GO" id="GO:0071949">
    <property type="term" value="F:FAD binding"/>
    <property type="evidence" value="ECO:0007669"/>
    <property type="project" value="InterPro"/>
</dbReference>
<dbReference type="OrthoDB" id="655030at2759"/>
<keyword evidence="2" id="KW-0274">FAD</keyword>
<dbReference type="EMBL" id="JAPQKQ010000008">
    <property type="protein sequence ID" value="KAJ5186447.1"/>
    <property type="molecule type" value="Genomic_DNA"/>
</dbReference>
<evidence type="ECO:0000259" key="6">
    <source>
        <dbReference type="Pfam" id="PF01494"/>
    </source>
</evidence>
<dbReference type="GO" id="GO:0004497">
    <property type="term" value="F:monooxygenase activity"/>
    <property type="evidence" value="ECO:0007669"/>
    <property type="project" value="UniProtKB-KW"/>
</dbReference>
<evidence type="ECO:0000256" key="5">
    <source>
        <dbReference type="SAM" id="MobiDB-lite"/>
    </source>
</evidence>
<dbReference type="Pfam" id="PF01494">
    <property type="entry name" value="FAD_binding_3"/>
    <property type="match status" value="1"/>
</dbReference>
<keyword evidence="1" id="KW-0285">Flavoprotein</keyword>
<gene>
    <name evidence="7" type="ORF">N7449_011211</name>
</gene>
<reference evidence="7" key="1">
    <citation type="submission" date="2022-11" db="EMBL/GenBank/DDBJ databases">
        <authorList>
            <person name="Petersen C."/>
        </authorList>
    </citation>
    <scope>NUCLEOTIDE SEQUENCE</scope>
    <source>
        <strain evidence="7">IBT 20477</strain>
    </source>
</reference>
<sequence>MHGIPFSLFEHDASPNERNQGGTLDLHPKAGQTGIREAGLWDAFIQHARPESDVLKVVKQDGVVLWDGNTPQPPVRNDKSMSYRPEIDRGKLKDILLRHLDGKNVHYDKTLASAVPGRRTNSWNLHFRDGSVEEDFDLIVGAEGAWSHTRKLLTDVEPFYSGITAIELWALDVDQNHPWMGMVASGPTHVSGCLRGLSGIDWTQPNIARKELVERYYNDSAIELKRMILESTDKLIPRPLYMLPVGIKWDPRPGVTLLGDAAHLMTPFAGVGVNAAMLDALELGKTLVSLKMGKFPSLSKAIEKYERELFPRGQKFAQKTVKNMETHFSADGCNHLVWRLRLAYGFLAIASAVNRWIPGF</sequence>
<dbReference type="PRINTS" id="PR00420">
    <property type="entry name" value="RNGMNOXGNASE"/>
</dbReference>